<feature type="compositionally biased region" description="Polar residues" evidence="2">
    <location>
        <begin position="492"/>
        <end position="504"/>
    </location>
</feature>
<dbReference type="InterPro" id="IPR002999">
    <property type="entry name" value="Tudor"/>
</dbReference>
<dbReference type="InterPro" id="IPR050621">
    <property type="entry name" value="Tudor_domain_containing"/>
</dbReference>
<keyword evidence="6" id="KW-1185">Reference proteome</keyword>
<dbReference type="Pfam" id="PF00013">
    <property type="entry name" value="KH_1"/>
    <property type="match status" value="2"/>
</dbReference>
<feature type="compositionally biased region" description="Polar residues" evidence="2">
    <location>
        <begin position="464"/>
        <end position="481"/>
    </location>
</feature>
<sequence>MLSAGKMAQVALAVAMPTTMILLYWWYSRSSNDEEVYGRRTVVTTKQTRIEMFVPKKAVGAIIGKQGVVIKQIQKESGARVKFFDRDEDKEESGEPNGQRTLVIFGTAEAAQQAELMIHQIIADIPEILTEEIEVPHYAIGRLIGKGGKTIREMCLSSGAKMEISRLEDFKGPEEPRVVRLMGSRSQIDAILDLISERLQDEENFRNKLSASAANRETRSGQGRQAKEPIAVRPVAVPVEKDLWDSLGDTAAPKQDKLPTKSSGYFEVYVSAVESPGHLWVQTVGTKALQLEELQIQITAFAGTEEAKQNYRVTDVVEGQMVAARFEEEDSVYYRAKVLGEMPDGKIDLYFVDFGDNTYADRRDIFRLRSDFTSFPHQAIECQLANVEPAGGVWSEEAITYFEDSTYCAQWKVIYCRTVGHSSHIHSGELTPLVQLFDTSGAKDIDIGAALVEKGFAVAVDSTNQKAKPTGVSNDGSSHGSQAPPMPELSNGAASDGNQSQGPSNHMIDLGHGGSGS</sequence>
<evidence type="ECO:0000256" key="1">
    <source>
        <dbReference type="PROSITE-ProRule" id="PRU00117"/>
    </source>
</evidence>
<feature type="domain" description="K Homology" evidence="3">
    <location>
        <begin position="127"/>
        <end position="200"/>
    </location>
</feature>
<keyword evidence="1" id="KW-0694">RNA-binding</keyword>
<accession>A0AAE1A756</accession>
<dbReference type="InterPro" id="IPR036612">
    <property type="entry name" value="KH_dom_type_1_sf"/>
</dbReference>
<evidence type="ECO:0000256" key="2">
    <source>
        <dbReference type="SAM" id="MobiDB-lite"/>
    </source>
</evidence>
<dbReference type="Pfam" id="PF00567">
    <property type="entry name" value="TUDOR"/>
    <property type="match status" value="1"/>
</dbReference>
<dbReference type="GO" id="GO:0030719">
    <property type="term" value="P:P granule organization"/>
    <property type="evidence" value="ECO:0007669"/>
    <property type="project" value="TreeGrafter"/>
</dbReference>
<dbReference type="GO" id="GO:0034587">
    <property type="term" value="P:piRNA processing"/>
    <property type="evidence" value="ECO:0007669"/>
    <property type="project" value="TreeGrafter"/>
</dbReference>
<feature type="domain" description="Tudor" evidence="4">
    <location>
        <begin position="314"/>
        <end position="373"/>
    </location>
</feature>
<dbReference type="InterPro" id="IPR035437">
    <property type="entry name" value="SNase_OB-fold_sf"/>
</dbReference>
<protein>
    <recommendedName>
        <fullName evidence="7">Tudor and KH domain-containing protein</fullName>
    </recommendedName>
</protein>
<dbReference type="Proteomes" id="UP001283361">
    <property type="component" value="Unassembled WGS sequence"/>
</dbReference>
<feature type="domain" description="K Homology" evidence="3">
    <location>
        <begin position="46"/>
        <end position="123"/>
    </location>
</feature>
<dbReference type="PANTHER" id="PTHR22948:SF29">
    <property type="entry name" value="FI02030P-RELATED"/>
    <property type="match status" value="1"/>
</dbReference>
<dbReference type="SMART" id="SM00322">
    <property type="entry name" value="KH"/>
    <property type="match status" value="2"/>
</dbReference>
<dbReference type="GO" id="GO:0007283">
    <property type="term" value="P:spermatogenesis"/>
    <property type="evidence" value="ECO:0007669"/>
    <property type="project" value="TreeGrafter"/>
</dbReference>
<organism evidence="5 6">
    <name type="scientific">Elysia crispata</name>
    <name type="common">lettuce slug</name>
    <dbReference type="NCBI Taxonomy" id="231223"/>
    <lineage>
        <taxon>Eukaryota</taxon>
        <taxon>Metazoa</taxon>
        <taxon>Spiralia</taxon>
        <taxon>Lophotrochozoa</taxon>
        <taxon>Mollusca</taxon>
        <taxon>Gastropoda</taxon>
        <taxon>Heterobranchia</taxon>
        <taxon>Euthyneura</taxon>
        <taxon>Panpulmonata</taxon>
        <taxon>Sacoglossa</taxon>
        <taxon>Placobranchoidea</taxon>
        <taxon>Plakobranchidae</taxon>
        <taxon>Elysia</taxon>
    </lineage>
</organism>
<evidence type="ECO:0008006" key="7">
    <source>
        <dbReference type="Google" id="ProtNLM"/>
    </source>
</evidence>
<dbReference type="Gene3D" id="2.30.30.140">
    <property type="match status" value="1"/>
</dbReference>
<dbReference type="EMBL" id="JAWDGP010002523">
    <property type="protein sequence ID" value="KAK3782257.1"/>
    <property type="molecule type" value="Genomic_DNA"/>
</dbReference>
<dbReference type="Gene3D" id="2.40.50.90">
    <property type="match status" value="1"/>
</dbReference>
<feature type="region of interest" description="Disordered" evidence="2">
    <location>
        <begin position="464"/>
        <end position="517"/>
    </location>
</feature>
<dbReference type="InterPro" id="IPR004087">
    <property type="entry name" value="KH_dom"/>
</dbReference>
<dbReference type="GO" id="GO:0003723">
    <property type="term" value="F:RNA binding"/>
    <property type="evidence" value="ECO:0007669"/>
    <property type="project" value="UniProtKB-UniRule"/>
</dbReference>
<evidence type="ECO:0000313" key="5">
    <source>
        <dbReference type="EMBL" id="KAK3782257.1"/>
    </source>
</evidence>
<comment type="caution">
    <text evidence="5">The sequence shown here is derived from an EMBL/GenBank/DDBJ whole genome shotgun (WGS) entry which is preliminary data.</text>
</comment>
<dbReference type="SUPFAM" id="SSF63748">
    <property type="entry name" value="Tudor/PWWP/MBT"/>
    <property type="match status" value="1"/>
</dbReference>
<dbReference type="SMART" id="SM00333">
    <property type="entry name" value="TUDOR"/>
    <property type="match status" value="1"/>
</dbReference>
<proteinExistence type="predicted"/>
<gene>
    <name evidence="5" type="ORF">RRG08_008178</name>
</gene>
<evidence type="ECO:0000259" key="4">
    <source>
        <dbReference type="SMART" id="SM00333"/>
    </source>
</evidence>
<name>A0AAE1A756_9GAST</name>
<dbReference type="GO" id="GO:0043186">
    <property type="term" value="C:P granule"/>
    <property type="evidence" value="ECO:0007669"/>
    <property type="project" value="TreeGrafter"/>
</dbReference>
<reference evidence="5" key="1">
    <citation type="journal article" date="2023" name="G3 (Bethesda)">
        <title>A reference genome for the long-term kleptoplast-retaining sea slug Elysia crispata morphotype clarki.</title>
        <authorList>
            <person name="Eastman K.E."/>
            <person name="Pendleton A.L."/>
            <person name="Shaikh M.A."/>
            <person name="Suttiyut T."/>
            <person name="Ogas R."/>
            <person name="Tomko P."/>
            <person name="Gavelis G."/>
            <person name="Widhalm J.R."/>
            <person name="Wisecaver J.H."/>
        </authorList>
    </citation>
    <scope>NUCLEOTIDE SEQUENCE</scope>
    <source>
        <strain evidence="5">ECLA1</strain>
    </source>
</reference>
<dbReference type="PROSITE" id="PS50084">
    <property type="entry name" value="KH_TYPE_1"/>
    <property type="match status" value="2"/>
</dbReference>
<evidence type="ECO:0000313" key="6">
    <source>
        <dbReference type="Proteomes" id="UP001283361"/>
    </source>
</evidence>
<evidence type="ECO:0000259" key="3">
    <source>
        <dbReference type="SMART" id="SM00322"/>
    </source>
</evidence>
<dbReference type="Gene3D" id="3.30.1370.10">
    <property type="entry name" value="K Homology domain, type 1"/>
    <property type="match status" value="2"/>
</dbReference>
<dbReference type="AlphaFoldDB" id="A0AAE1A756"/>
<dbReference type="PANTHER" id="PTHR22948">
    <property type="entry name" value="TUDOR DOMAIN CONTAINING PROTEIN"/>
    <property type="match status" value="1"/>
</dbReference>
<dbReference type="SUPFAM" id="SSF54791">
    <property type="entry name" value="Eukaryotic type KH-domain (KH-domain type I)"/>
    <property type="match status" value="2"/>
</dbReference>
<dbReference type="InterPro" id="IPR004088">
    <property type="entry name" value="KH_dom_type_1"/>
</dbReference>
<dbReference type="GO" id="GO:0005739">
    <property type="term" value="C:mitochondrion"/>
    <property type="evidence" value="ECO:0007669"/>
    <property type="project" value="UniProtKB-ARBA"/>
</dbReference>